<dbReference type="Proteomes" id="UP001567538">
    <property type="component" value="Unassembled WGS sequence"/>
</dbReference>
<feature type="domain" description="S1 motif" evidence="1">
    <location>
        <begin position="345"/>
        <end position="414"/>
    </location>
</feature>
<feature type="domain" description="S1 motif" evidence="1">
    <location>
        <begin position="266"/>
        <end position="334"/>
    </location>
</feature>
<dbReference type="Pfam" id="PF00575">
    <property type="entry name" value="S1"/>
    <property type="match status" value="1"/>
</dbReference>
<dbReference type="PROSITE" id="PS50126">
    <property type="entry name" value="S1"/>
    <property type="match status" value="2"/>
</dbReference>
<sequence>MPLTHHTSFTNSYLFNSFPSSTNPSLSTSIFPLSFSRSNSCRIFKFPKLSIKNDIFEGFKDTHLPKRGEHDEELEGLELLNKPSPKQVGDVEAVEEVKNVDADEFLVPFYKLFMAPEEEIDRIEGEIDEGLGKIGVECYEPKQGDFVVGVVVSGNENKLDVNVGADMLGTMLTKEVLPLYDKEMGNLLCDVEKDAEEFLVHGKVGILRSDEVIGGAAMLGRPVVDVGTVLFAEVLGRTLGGRPLLSCRKLFRRIAWHRVRQIMQLNEPILVQITEWNTGGLLARIEGLRAFLPKAELVIRVNNYTELKENVGRRLYVQITRINENTNDLILSEKEAWVMMHLQEGTLLDGTVGKIFPYGAQIRIGDTNRSGLLHISNISRGHTTAVSDYLAFGDEVKVLVIKSMFPEKISLSIAELESEPGLFLSNREKVFLEAEEMAKKYRRRMASVSATRELEALPIDGLPFGDEEKLYANWQWFKFERDNALNP</sequence>
<dbReference type="InterPro" id="IPR003029">
    <property type="entry name" value="S1_domain"/>
</dbReference>
<organism evidence="2 3">
    <name type="scientific">Salvia divinorum</name>
    <name type="common">Maria pastora</name>
    <name type="synonym">Diviner's sage</name>
    <dbReference type="NCBI Taxonomy" id="28513"/>
    <lineage>
        <taxon>Eukaryota</taxon>
        <taxon>Viridiplantae</taxon>
        <taxon>Streptophyta</taxon>
        <taxon>Embryophyta</taxon>
        <taxon>Tracheophyta</taxon>
        <taxon>Spermatophyta</taxon>
        <taxon>Magnoliopsida</taxon>
        <taxon>eudicotyledons</taxon>
        <taxon>Gunneridae</taxon>
        <taxon>Pentapetalae</taxon>
        <taxon>asterids</taxon>
        <taxon>lamiids</taxon>
        <taxon>Lamiales</taxon>
        <taxon>Lamiaceae</taxon>
        <taxon>Nepetoideae</taxon>
        <taxon>Mentheae</taxon>
        <taxon>Salviinae</taxon>
        <taxon>Salvia</taxon>
        <taxon>Salvia subgen. Calosphace</taxon>
    </lineage>
</organism>
<evidence type="ECO:0000259" key="1">
    <source>
        <dbReference type="PROSITE" id="PS50126"/>
    </source>
</evidence>
<reference evidence="2 3" key="1">
    <citation type="submission" date="2024-06" db="EMBL/GenBank/DDBJ databases">
        <title>A chromosome level genome sequence of Diviner's sage (Salvia divinorum).</title>
        <authorList>
            <person name="Ford S.A."/>
            <person name="Ro D.-K."/>
            <person name="Ness R.W."/>
            <person name="Phillips M.A."/>
        </authorList>
    </citation>
    <scope>NUCLEOTIDE SEQUENCE [LARGE SCALE GENOMIC DNA]</scope>
    <source>
        <strain evidence="2">SAF-2024a</strain>
        <tissue evidence="2">Leaf</tissue>
    </source>
</reference>
<name>A0ABD1GSJ3_SALDI</name>
<dbReference type="SMART" id="SM00316">
    <property type="entry name" value="S1"/>
    <property type="match status" value="2"/>
</dbReference>
<proteinExistence type="predicted"/>
<dbReference type="PANTHER" id="PTHR15838:SF3">
    <property type="entry name" value="PROTEIN PIGMENT DEFECTIVE 338, CHLOROPLASTIC"/>
    <property type="match status" value="1"/>
</dbReference>
<protein>
    <submittedName>
        <fullName evidence="2">Protein PIGMENT DEFECTIVE 338, chloroplastic-like protein</fullName>
    </submittedName>
</protein>
<keyword evidence="3" id="KW-1185">Reference proteome</keyword>
<dbReference type="PANTHER" id="PTHR15838">
    <property type="entry name" value="NUCLEOLAR PROTEIN OF 40 KDA"/>
    <property type="match status" value="1"/>
</dbReference>
<dbReference type="AlphaFoldDB" id="A0ABD1GSJ3"/>
<dbReference type="InterPro" id="IPR012340">
    <property type="entry name" value="NA-bd_OB-fold"/>
</dbReference>
<dbReference type="CDD" id="cd04465">
    <property type="entry name" value="S1_RPS1_repeat_ec2_hs2"/>
    <property type="match status" value="1"/>
</dbReference>
<comment type="caution">
    <text evidence="2">The sequence shown here is derived from an EMBL/GenBank/DDBJ whole genome shotgun (WGS) entry which is preliminary data.</text>
</comment>
<dbReference type="EMBL" id="JBEAFC010000008">
    <property type="protein sequence ID" value="KAL1547072.1"/>
    <property type="molecule type" value="Genomic_DNA"/>
</dbReference>
<gene>
    <name evidence="2" type="ORF">AAHA92_23590</name>
</gene>
<evidence type="ECO:0000313" key="2">
    <source>
        <dbReference type="EMBL" id="KAL1547072.1"/>
    </source>
</evidence>
<dbReference type="Gene3D" id="2.40.50.140">
    <property type="entry name" value="Nucleic acid-binding proteins"/>
    <property type="match status" value="1"/>
</dbReference>
<dbReference type="SUPFAM" id="SSF50249">
    <property type="entry name" value="Nucleic acid-binding proteins"/>
    <property type="match status" value="3"/>
</dbReference>
<evidence type="ECO:0000313" key="3">
    <source>
        <dbReference type="Proteomes" id="UP001567538"/>
    </source>
</evidence>
<accession>A0ABD1GSJ3</accession>